<feature type="compositionally biased region" description="Polar residues" evidence="4">
    <location>
        <begin position="514"/>
        <end position="524"/>
    </location>
</feature>
<evidence type="ECO:0000256" key="1">
    <source>
        <dbReference type="ARBA" id="ARBA00004123"/>
    </source>
</evidence>
<feature type="compositionally biased region" description="Basic residues" evidence="4">
    <location>
        <begin position="807"/>
        <end position="821"/>
    </location>
</feature>
<gene>
    <name evidence="7" type="ORF">DFA_02202</name>
</gene>
<dbReference type="PANTHER" id="PTHR14324">
    <property type="entry name" value="CONDENSIN-2 COMPLEX SUBUNIT H2"/>
    <property type="match status" value="1"/>
</dbReference>
<dbReference type="InterPro" id="IPR031737">
    <property type="entry name" value="CNDH2_C"/>
</dbReference>
<protein>
    <recommendedName>
        <fullName evidence="9">Condensin-2 complex subunit H2</fullName>
    </recommendedName>
</protein>
<dbReference type="Proteomes" id="UP000007797">
    <property type="component" value="Unassembled WGS sequence"/>
</dbReference>
<dbReference type="OrthoDB" id="10038475at2759"/>
<feature type="region of interest" description="Disordered" evidence="4">
    <location>
        <begin position="766"/>
        <end position="821"/>
    </location>
</feature>
<evidence type="ECO:0000313" key="8">
    <source>
        <dbReference type="Proteomes" id="UP000007797"/>
    </source>
</evidence>
<dbReference type="GeneID" id="14871477"/>
<feature type="region of interest" description="Disordered" evidence="4">
    <location>
        <begin position="220"/>
        <end position="258"/>
    </location>
</feature>
<dbReference type="GO" id="GO:0000796">
    <property type="term" value="C:condensin complex"/>
    <property type="evidence" value="ECO:0007669"/>
    <property type="project" value="TreeGrafter"/>
</dbReference>
<dbReference type="KEGG" id="dfa:DFA_02202"/>
<keyword evidence="3" id="KW-0539">Nucleus</keyword>
<feature type="compositionally biased region" description="Polar residues" evidence="4">
    <location>
        <begin position="220"/>
        <end position="233"/>
    </location>
</feature>
<feature type="region of interest" description="Disordered" evidence="4">
    <location>
        <begin position="162"/>
        <end position="195"/>
    </location>
</feature>
<feature type="domain" description="Condensin-2 complex subunit H2 C-terminal" evidence="6">
    <location>
        <begin position="615"/>
        <end position="764"/>
    </location>
</feature>
<dbReference type="EMBL" id="GL883015">
    <property type="protein sequence ID" value="EGG19415.1"/>
    <property type="molecule type" value="Genomic_DNA"/>
</dbReference>
<feature type="region of interest" description="Disordered" evidence="4">
    <location>
        <begin position="548"/>
        <end position="592"/>
    </location>
</feature>
<reference evidence="8" key="1">
    <citation type="journal article" date="2011" name="Genome Res.">
        <title>Phylogeny-wide analysis of social amoeba genomes highlights ancient origins for complex intercellular communication.</title>
        <authorList>
            <person name="Heidel A.J."/>
            <person name="Lawal H.M."/>
            <person name="Felder M."/>
            <person name="Schilde C."/>
            <person name="Helps N.R."/>
            <person name="Tunggal B."/>
            <person name="Rivero F."/>
            <person name="John U."/>
            <person name="Schleicher M."/>
            <person name="Eichinger L."/>
            <person name="Platzer M."/>
            <person name="Noegel A.A."/>
            <person name="Schaap P."/>
            <person name="Gloeckner G."/>
        </authorList>
    </citation>
    <scope>NUCLEOTIDE SEQUENCE [LARGE SCALE GENOMIC DNA]</scope>
    <source>
        <strain evidence="8">SH3</strain>
    </source>
</reference>
<dbReference type="RefSeq" id="XP_004357686.1">
    <property type="nucleotide sequence ID" value="XM_004357629.1"/>
</dbReference>
<name>F4PYE8_CACFS</name>
<dbReference type="Pfam" id="PF16858">
    <property type="entry name" value="CNDH2_C"/>
    <property type="match status" value="1"/>
</dbReference>
<evidence type="ECO:0000259" key="6">
    <source>
        <dbReference type="Pfam" id="PF16858"/>
    </source>
</evidence>
<feature type="compositionally biased region" description="Acidic residues" evidence="4">
    <location>
        <begin position="355"/>
        <end position="364"/>
    </location>
</feature>
<evidence type="ECO:0000256" key="2">
    <source>
        <dbReference type="ARBA" id="ARBA00007844"/>
    </source>
</evidence>
<comment type="similarity">
    <text evidence="2">Belongs to the CND2 H2 (condensin-2 subunit 2) family.</text>
</comment>
<evidence type="ECO:0000256" key="4">
    <source>
        <dbReference type="SAM" id="MobiDB-lite"/>
    </source>
</evidence>
<keyword evidence="8" id="KW-1185">Reference proteome</keyword>
<feature type="compositionally biased region" description="Basic and acidic residues" evidence="4">
    <location>
        <begin position="388"/>
        <end position="402"/>
    </location>
</feature>
<dbReference type="Pfam" id="PF06278">
    <property type="entry name" value="CNDH2_N"/>
    <property type="match status" value="1"/>
</dbReference>
<dbReference type="GO" id="GO:0005634">
    <property type="term" value="C:nucleus"/>
    <property type="evidence" value="ECO:0007669"/>
    <property type="project" value="UniProtKB-SubCell"/>
</dbReference>
<feature type="compositionally biased region" description="Low complexity" evidence="4">
    <location>
        <begin position="320"/>
        <end position="336"/>
    </location>
</feature>
<organism evidence="7 8">
    <name type="scientific">Cavenderia fasciculata</name>
    <name type="common">Slime mold</name>
    <name type="synonym">Dictyostelium fasciculatum</name>
    <dbReference type="NCBI Taxonomy" id="261658"/>
    <lineage>
        <taxon>Eukaryota</taxon>
        <taxon>Amoebozoa</taxon>
        <taxon>Evosea</taxon>
        <taxon>Eumycetozoa</taxon>
        <taxon>Dictyostelia</taxon>
        <taxon>Acytosteliales</taxon>
        <taxon>Cavenderiaceae</taxon>
        <taxon>Cavenderia</taxon>
    </lineage>
</organism>
<sequence>MVSTSQKDQDSSMSQSIVEFESKYSKLLTPLKELADNWNIDISAELEDYLQDLTSVTFTFDGSGKKFSFAEAALVIQGSAVVYSKKVEYLYSFIYQTLEHLQSKRKKHNSSIDSQGNDRDTKVKDTIQSDFFEDLEGTLEESDNIDLDDQLSSSSTIAITGAEDQVDNMAQGDYDDDNNNNNNKNNNKNKDRSERRRTLKNQNFDYDHAQLNAYHSIIMNETPSTNSSNSASDNMAKESSVGTSNPNDATTSKSTFMMNKSRVTKDGALSLGVSLGSDLDHFESLGQITDKVATGSKKQKSSDESLENNGIGIAPDIENDFNNNNNIENNSDSFPNDIPNGGDDLTDNLVVDTQIVEESDDDNGDIYGNDDYGGHETSDDPPSDVGEEEKAKNNKRQEKEKEIEKLKSKIKAIANPWLLLDPHEESTDEKPFKRGKAFSLPVHRKGPNLSSSKQSEIQFKSGDLIIFPTETLALRGNFFKDLSYLYQKNINQSRGARLALIHQVERANRKTQDQDQSASTNVTEPSGHHDDTGLVDDYLIDEAEEEYNNNDHGGIDSDSDDGGGGLDIAAGENGYDGDSDLPSYDFSRISTTGEDDFGNRYYDTDYTSSGSPEKSYEEMCKEYIGSYLDSAKQLLQETALMQRLNQWNNKIIPLLEEQSSRPPFDIQSYSTGIVSKASSIFKDKCHMDQEDKLTDATIGEKNKELKQDSLISFKELVGQEYSGYEICRKFASCLQLANSGNLEIISNKTMDNLSFHLLSNTPKHGHEIGDFTDYQDDDDSTKKITKNKESESEKESDSESDYESKPKPKPKKKRQPLKKKD</sequence>
<dbReference type="AlphaFoldDB" id="F4PYE8"/>
<evidence type="ECO:0000313" key="7">
    <source>
        <dbReference type="EMBL" id="EGG19415.1"/>
    </source>
</evidence>
<evidence type="ECO:0008006" key="9">
    <source>
        <dbReference type="Google" id="ProtNLM"/>
    </source>
</evidence>
<feature type="region of interest" description="Disordered" evidence="4">
    <location>
        <begin position="292"/>
        <end position="402"/>
    </location>
</feature>
<comment type="subcellular location">
    <subcellularLocation>
        <location evidence="1">Nucleus</location>
    </subcellularLocation>
</comment>
<evidence type="ECO:0000256" key="3">
    <source>
        <dbReference type="ARBA" id="ARBA00023242"/>
    </source>
</evidence>
<dbReference type="InterPro" id="IPR031739">
    <property type="entry name" value="Ncaph2"/>
</dbReference>
<dbReference type="GO" id="GO:0051306">
    <property type="term" value="P:mitotic sister chromatid separation"/>
    <property type="evidence" value="ECO:0007669"/>
    <property type="project" value="TreeGrafter"/>
</dbReference>
<dbReference type="GO" id="GO:0010032">
    <property type="term" value="P:meiotic chromosome condensation"/>
    <property type="evidence" value="ECO:0007669"/>
    <property type="project" value="TreeGrafter"/>
</dbReference>
<feature type="region of interest" description="Disordered" evidence="4">
    <location>
        <begin position="507"/>
        <end position="534"/>
    </location>
</feature>
<proteinExistence type="inferred from homology"/>
<dbReference type="OMA" id="FDPPEHK"/>
<evidence type="ECO:0000259" key="5">
    <source>
        <dbReference type="Pfam" id="PF06278"/>
    </source>
</evidence>
<feature type="compositionally biased region" description="Basic and acidic residues" evidence="4">
    <location>
        <begin position="780"/>
        <end position="806"/>
    </location>
</feature>
<dbReference type="GO" id="GO:0003682">
    <property type="term" value="F:chromatin binding"/>
    <property type="evidence" value="ECO:0007669"/>
    <property type="project" value="TreeGrafter"/>
</dbReference>
<accession>F4PYE8</accession>
<dbReference type="InterPro" id="IPR009378">
    <property type="entry name" value="H2_N"/>
</dbReference>
<dbReference type="PANTHER" id="PTHR14324:SF3">
    <property type="entry name" value="CONDENSIN-2 COMPLEX SUBUNIT H2"/>
    <property type="match status" value="1"/>
</dbReference>
<feature type="domain" description="Condensin II complex subunit H2 N-terminal" evidence="5">
    <location>
        <begin position="22"/>
        <end position="132"/>
    </location>
</feature>
<dbReference type="STRING" id="1054147.F4PYE8"/>
<feature type="compositionally biased region" description="Polar residues" evidence="4">
    <location>
        <begin position="240"/>
        <end position="258"/>
    </location>
</feature>